<evidence type="ECO:0000256" key="5">
    <source>
        <dbReference type="ARBA" id="ARBA00022741"/>
    </source>
</evidence>
<evidence type="ECO:0000256" key="6">
    <source>
        <dbReference type="ARBA" id="ARBA00022777"/>
    </source>
</evidence>
<dbReference type="EMBL" id="JBHSKD010000008">
    <property type="protein sequence ID" value="MFC5176649.1"/>
    <property type="molecule type" value="Genomic_DNA"/>
</dbReference>
<evidence type="ECO:0000259" key="9">
    <source>
        <dbReference type="PROSITE" id="PS00794"/>
    </source>
</evidence>
<evidence type="ECO:0000256" key="1">
    <source>
        <dbReference type="ARBA" id="ARBA00000198"/>
    </source>
</evidence>
<name>A0ABW0BH40_9ACTN</name>
<dbReference type="Proteomes" id="UP001596087">
    <property type="component" value="Unassembled WGS sequence"/>
</dbReference>
<dbReference type="Gene3D" id="3.30.70.560">
    <property type="entry name" value="7,8-Dihydro-6-hydroxymethylpterin-pyrophosphokinase HPPK"/>
    <property type="match status" value="1"/>
</dbReference>
<dbReference type="Pfam" id="PF01288">
    <property type="entry name" value="HPPK"/>
    <property type="match status" value="1"/>
</dbReference>
<evidence type="ECO:0000256" key="8">
    <source>
        <dbReference type="ARBA" id="ARBA00022909"/>
    </source>
</evidence>
<comment type="caution">
    <text evidence="10">The sequence shown here is derived from an EMBL/GenBank/DDBJ whole genome shotgun (WGS) entry which is preliminary data.</text>
</comment>
<dbReference type="RefSeq" id="WP_378589117.1">
    <property type="nucleotide sequence ID" value="NZ_JBHSKD010000008.1"/>
</dbReference>
<evidence type="ECO:0000256" key="7">
    <source>
        <dbReference type="ARBA" id="ARBA00022840"/>
    </source>
</evidence>
<dbReference type="InterPro" id="IPR035907">
    <property type="entry name" value="Hppk_sf"/>
</dbReference>
<dbReference type="PANTHER" id="PTHR43071">
    <property type="entry name" value="2-AMINO-4-HYDROXY-6-HYDROXYMETHYLDIHYDROPTERIDINE PYROPHOSPHOKINASE"/>
    <property type="match status" value="1"/>
</dbReference>
<evidence type="ECO:0000313" key="11">
    <source>
        <dbReference type="Proteomes" id="UP001596087"/>
    </source>
</evidence>
<dbReference type="PANTHER" id="PTHR43071:SF1">
    <property type="entry name" value="2-AMINO-4-HYDROXY-6-HYDROXYMETHYLDIHYDROPTERIDINE PYROPHOSPHOKINASE"/>
    <property type="match status" value="1"/>
</dbReference>
<protein>
    <recommendedName>
        <fullName evidence="3">2-amino-4-hydroxy-6-hydroxymethyldihydropteridine diphosphokinase</fullName>
        <ecNumber evidence="3">2.7.6.3</ecNumber>
    </recommendedName>
</protein>
<keyword evidence="5" id="KW-0547">Nucleotide-binding</keyword>
<dbReference type="NCBIfam" id="TIGR01498">
    <property type="entry name" value="folK"/>
    <property type="match status" value="1"/>
</dbReference>
<keyword evidence="11" id="KW-1185">Reference proteome</keyword>
<dbReference type="EC" id="2.7.6.3" evidence="3"/>
<reference evidence="11" key="1">
    <citation type="journal article" date="2019" name="Int. J. Syst. Evol. Microbiol.">
        <title>The Global Catalogue of Microorganisms (GCM) 10K type strain sequencing project: providing services to taxonomists for standard genome sequencing and annotation.</title>
        <authorList>
            <consortium name="The Broad Institute Genomics Platform"/>
            <consortium name="The Broad Institute Genome Sequencing Center for Infectious Disease"/>
            <person name="Wu L."/>
            <person name="Ma J."/>
        </authorList>
    </citation>
    <scope>NUCLEOTIDE SEQUENCE [LARGE SCALE GENOMIC DNA]</scope>
    <source>
        <strain evidence="11">DFY41</strain>
    </source>
</reference>
<gene>
    <name evidence="10" type="primary">folK</name>
    <name evidence="10" type="ORF">ACFPGP_08190</name>
</gene>
<feature type="domain" description="7,8-dihydro-6-hydroxymethylpterin-pyrophosphokinase" evidence="9">
    <location>
        <begin position="112"/>
        <end position="123"/>
    </location>
</feature>
<organism evidence="10 11">
    <name type="scientific">Nocardioides taihuensis</name>
    <dbReference type="NCBI Taxonomy" id="1835606"/>
    <lineage>
        <taxon>Bacteria</taxon>
        <taxon>Bacillati</taxon>
        <taxon>Actinomycetota</taxon>
        <taxon>Actinomycetes</taxon>
        <taxon>Propionibacteriales</taxon>
        <taxon>Nocardioidaceae</taxon>
        <taxon>Nocardioides</taxon>
    </lineage>
</organism>
<evidence type="ECO:0000256" key="2">
    <source>
        <dbReference type="ARBA" id="ARBA00005051"/>
    </source>
</evidence>
<keyword evidence="7" id="KW-0067">ATP-binding</keyword>
<accession>A0ABW0BH40</accession>
<dbReference type="GO" id="GO:0003848">
    <property type="term" value="F:2-amino-4-hydroxy-6-hydroxymethyldihydropteridine diphosphokinase activity"/>
    <property type="evidence" value="ECO:0007669"/>
    <property type="project" value="UniProtKB-EC"/>
</dbReference>
<proteinExistence type="predicted"/>
<comment type="pathway">
    <text evidence="2">Cofactor biosynthesis; tetrahydrofolate biosynthesis; 2-amino-4-hydroxy-6-hydroxymethyl-7,8-dihydropteridine diphosphate from 7,8-dihydroneopterin triphosphate: step 4/4.</text>
</comment>
<dbReference type="PROSITE" id="PS00794">
    <property type="entry name" value="HPPK"/>
    <property type="match status" value="1"/>
</dbReference>
<dbReference type="SUPFAM" id="SSF55083">
    <property type="entry name" value="6-hydroxymethyl-7,8-dihydropterin pyrophosphokinase, HPPK"/>
    <property type="match status" value="1"/>
</dbReference>
<keyword evidence="8" id="KW-0289">Folate biosynthesis</keyword>
<comment type="catalytic activity">
    <reaction evidence="1">
        <text>6-hydroxymethyl-7,8-dihydropterin + ATP = (7,8-dihydropterin-6-yl)methyl diphosphate + AMP + H(+)</text>
        <dbReference type="Rhea" id="RHEA:11412"/>
        <dbReference type="ChEBI" id="CHEBI:15378"/>
        <dbReference type="ChEBI" id="CHEBI:30616"/>
        <dbReference type="ChEBI" id="CHEBI:44841"/>
        <dbReference type="ChEBI" id="CHEBI:72950"/>
        <dbReference type="ChEBI" id="CHEBI:456215"/>
        <dbReference type="EC" id="2.7.6.3"/>
    </reaction>
</comment>
<dbReference type="CDD" id="cd00483">
    <property type="entry name" value="HPPK"/>
    <property type="match status" value="1"/>
</dbReference>
<sequence length="190" mass="20618">MTETPNPHIIDADTLTGEMRPIRRAVLALGSNLGERMTSLQGAVDAIADTPDVWVTAVSPVYETSPVDSPDDAGNYLNAVVLIDTTLAASRLLDRALAIEDAFGRERPEGEHHAPRTLDVDLVVVGDRRSDDESLRLPHPRAHERAFVLQPWYDIEPDAVLPDAGPVAELLAATDTSGVTRRDDLALEVQ</sequence>
<keyword evidence="4 10" id="KW-0808">Transferase</keyword>
<keyword evidence="6" id="KW-0418">Kinase</keyword>
<evidence type="ECO:0000256" key="3">
    <source>
        <dbReference type="ARBA" id="ARBA00013253"/>
    </source>
</evidence>
<dbReference type="InterPro" id="IPR000550">
    <property type="entry name" value="Hppk"/>
</dbReference>
<evidence type="ECO:0000256" key="4">
    <source>
        <dbReference type="ARBA" id="ARBA00022679"/>
    </source>
</evidence>
<evidence type="ECO:0000313" key="10">
    <source>
        <dbReference type="EMBL" id="MFC5176649.1"/>
    </source>
</evidence>